<protein>
    <recommendedName>
        <fullName evidence="6">Aminotransferase</fullName>
        <ecNumber evidence="6">2.6.1.-</ecNumber>
    </recommendedName>
</protein>
<dbReference type="AlphaFoldDB" id="A0A450YFK2"/>
<dbReference type="Pfam" id="PF00155">
    <property type="entry name" value="Aminotran_1_2"/>
    <property type="match status" value="1"/>
</dbReference>
<dbReference type="GO" id="GO:0006520">
    <property type="term" value="P:amino acid metabolic process"/>
    <property type="evidence" value="ECO:0007669"/>
    <property type="project" value="InterPro"/>
</dbReference>
<proteinExistence type="inferred from homology"/>
<evidence type="ECO:0000256" key="5">
    <source>
        <dbReference type="ARBA" id="ARBA00022898"/>
    </source>
</evidence>
<evidence type="ECO:0000256" key="3">
    <source>
        <dbReference type="ARBA" id="ARBA00022576"/>
    </source>
</evidence>
<comment type="cofactor">
    <cofactor evidence="1 6">
        <name>pyridoxal 5'-phosphate</name>
        <dbReference type="ChEBI" id="CHEBI:597326"/>
    </cofactor>
</comment>
<dbReference type="EMBL" id="CAADFS010000009">
    <property type="protein sequence ID" value="VFK40255.1"/>
    <property type="molecule type" value="Genomic_DNA"/>
</dbReference>
<dbReference type="PROSITE" id="PS00105">
    <property type="entry name" value="AA_TRANSFER_CLASS_1"/>
    <property type="match status" value="1"/>
</dbReference>
<accession>A0A450YFK2</accession>
<evidence type="ECO:0000256" key="6">
    <source>
        <dbReference type="RuleBase" id="RU000481"/>
    </source>
</evidence>
<evidence type="ECO:0000256" key="1">
    <source>
        <dbReference type="ARBA" id="ARBA00001933"/>
    </source>
</evidence>
<dbReference type="GO" id="GO:0030170">
    <property type="term" value="F:pyridoxal phosphate binding"/>
    <property type="evidence" value="ECO:0007669"/>
    <property type="project" value="InterPro"/>
</dbReference>
<dbReference type="CDD" id="cd00609">
    <property type="entry name" value="AAT_like"/>
    <property type="match status" value="1"/>
</dbReference>
<dbReference type="SUPFAM" id="SSF53383">
    <property type="entry name" value="PLP-dependent transferases"/>
    <property type="match status" value="1"/>
</dbReference>
<dbReference type="PANTHER" id="PTHR46383:SF2">
    <property type="entry name" value="AMINOTRANSFERASE"/>
    <property type="match status" value="1"/>
</dbReference>
<dbReference type="EC" id="2.6.1.-" evidence="6"/>
<evidence type="ECO:0000259" key="7">
    <source>
        <dbReference type="Pfam" id="PF00155"/>
    </source>
</evidence>
<dbReference type="InterPro" id="IPR050596">
    <property type="entry name" value="AspAT/PAT-like"/>
</dbReference>
<name>A0A450YFK2_9GAMM</name>
<dbReference type="GO" id="GO:0008483">
    <property type="term" value="F:transaminase activity"/>
    <property type="evidence" value="ECO:0007669"/>
    <property type="project" value="UniProtKB-KW"/>
</dbReference>
<dbReference type="InterPro" id="IPR004839">
    <property type="entry name" value="Aminotransferase_I/II_large"/>
</dbReference>
<comment type="similarity">
    <text evidence="2 6">Belongs to the class-I pyridoxal-phosphate-dependent aminotransferase family.</text>
</comment>
<keyword evidence="3 6" id="KW-0032">Aminotransferase</keyword>
<keyword evidence="4 6" id="KW-0808">Transferase</keyword>
<feature type="domain" description="Aminotransferase class I/classII large" evidence="7">
    <location>
        <begin position="83"/>
        <end position="442"/>
    </location>
</feature>
<dbReference type="PANTHER" id="PTHR46383">
    <property type="entry name" value="ASPARTATE AMINOTRANSFERASE"/>
    <property type="match status" value="1"/>
</dbReference>
<gene>
    <name evidence="8" type="ORF">BECKTC1821D_GA0114238_100920</name>
</gene>
<dbReference type="InterPro" id="IPR015421">
    <property type="entry name" value="PyrdxlP-dep_Trfase_major"/>
</dbReference>
<dbReference type="InterPro" id="IPR004838">
    <property type="entry name" value="NHTrfase_class1_PyrdxlP-BS"/>
</dbReference>
<organism evidence="8">
    <name type="scientific">Candidatus Kentrum sp. TC</name>
    <dbReference type="NCBI Taxonomy" id="2126339"/>
    <lineage>
        <taxon>Bacteria</taxon>
        <taxon>Pseudomonadati</taxon>
        <taxon>Pseudomonadota</taxon>
        <taxon>Gammaproteobacteria</taxon>
        <taxon>Candidatus Kentrum</taxon>
    </lineage>
</organism>
<evidence type="ECO:0000313" key="8">
    <source>
        <dbReference type="EMBL" id="VFK40255.1"/>
    </source>
</evidence>
<dbReference type="InterPro" id="IPR015424">
    <property type="entry name" value="PyrdxlP-dep_Trfase"/>
</dbReference>
<keyword evidence="5" id="KW-0663">Pyridoxal phosphate</keyword>
<evidence type="ECO:0000256" key="2">
    <source>
        <dbReference type="ARBA" id="ARBA00007441"/>
    </source>
</evidence>
<sequence length="448" mass="49780">MSLFQNKESAFRRRTLYLPLNTDKNAPIIRKLTSPPERNPSMTTNNRPFQSFRGPALKMADIAPFHVMEILGYAKELKAGGREIIHMEIGEPDFPTPEPIVEAGIRALRAGHTGYTATLGLPELKERIADFYRQRHGVDIPARRIAITPGASGALQIVLATLIDPGDEVVIADPGYPCNRNMIRLFEGNAIDIPVRSDTGYQLTPELVSRHATPSTSAIVLTTPSNPTGALAPLRNMAGIIEEANCLGARVVLDEIYLELVYDAVTEIVPDADKADIGTAAALSDEIFVISGFSKYFGMTGWRLGWAIIPDPFLREFEKLAQNLYLSAPTVAQQAALSAFRPETLTILEERRREFQRRRNFLLPALRNIGFRIPVEPRGAFYLYADCGRFTEDSLSFAYDLLENAGVAVTPGIDFGRNASNRYLRFAYTTGMENLREGVERLRRYLSG</sequence>
<dbReference type="Gene3D" id="3.40.640.10">
    <property type="entry name" value="Type I PLP-dependent aspartate aminotransferase-like (Major domain)"/>
    <property type="match status" value="1"/>
</dbReference>
<evidence type="ECO:0000256" key="4">
    <source>
        <dbReference type="ARBA" id="ARBA00022679"/>
    </source>
</evidence>
<reference evidence="8" key="1">
    <citation type="submission" date="2019-02" db="EMBL/GenBank/DDBJ databases">
        <authorList>
            <person name="Gruber-Vodicka R. H."/>
            <person name="Seah K. B. B."/>
        </authorList>
    </citation>
    <scope>NUCLEOTIDE SEQUENCE</scope>
    <source>
        <strain evidence="8">BECK_BZ123</strain>
    </source>
</reference>